<proteinExistence type="predicted"/>
<protein>
    <submittedName>
        <fullName evidence="1">Uncharacterized protein</fullName>
    </submittedName>
</protein>
<dbReference type="EMBL" id="MTEI01000010">
    <property type="protein sequence ID" value="OQW87183.1"/>
    <property type="molecule type" value="Genomic_DNA"/>
</dbReference>
<reference evidence="1 2" key="1">
    <citation type="submission" date="2017-01" db="EMBL/GenBank/DDBJ databases">
        <title>Novel large sulfur bacteria in the metagenomes of groundwater-fed chemosynthetic microbial mats in the Lake Huron basin.</title>
        <authorList>
            <person name="Sharrar A.M."/>
            <person name="Flood B.E."/>
            <person name="Bailey J.V."/>
            <person name="Jones D.S."/>
            <person name="Biddanda B."/>
            <person name="Ruberg S.A."/>
            <person name="Marcus D.N."/>
            <person name="Dick G.J."/>
        </authorList>
    </citation>
    <scope>NUCLEOTIDE SEQUENCE [LARGE SCALE GENOMIC DNA]</scope>
    <source>
        <strain evidence="1">A7</strain>
    </source>
</reference>
<sequence length="73" mass="7899">MGLTTADEIEHRATSALGGYVAMLRVNLRDALALARQVESVADRCGLTRLRVVTSPAATQPETCPDQSRFNPE</sequence>
<name>A0A1W9KS50_9BURK</name>
<accession>A0A1W9KS50</accession>
<organism evidence="1 2">
    <name type="scientific">Rhodoferax ferrireducens</name>
    <dbReference type="NCBI Taxonomy" id="192843"/>
    <lineage>
        <taxon>Bacteria</taxon>
        <taxon>Pseudomonadati</taxon>
        <taxon>Pseudomonadota</taxon>
        <taxon>Betaproteobacteria</taxon>
        <taxon>Burkholderiales</taxon>
        <taxon>Comamonadaceae</taxon>
        <taxon>Rhodoferax</taxon>
    </lineage>
</organism>
<dbReference type="AlphaFoldDB" id="A0A1W9KS50"/>
<gene>
    <name evidence="1" type="ORF">BWK72_14580</name>
</gene>
<evidence type="ECO:0000313" key="1">
    <source>
        <dbReference type="EMBL" id="OQW87183.1"/>
    </source>
</evidence>
<dbReference type="Proteomes" id="UP000192505">
    <property type="component" value="Unassembled WGS sequence"/>
</dbReference>
<evidence type="ECO:0000313" key="2">
    <source>
        <dbReference type="Proteomes" id="UP000192505"/>
    </source>
</evidence>
<comment type="caution">
    <text evidence="1">The sequence shown here is derived from an EMBL/GenBank/DDBJ whole genome shotgun (WGS) entry which is preliminary data.</text>
</comment>